<feature type="domain" description="Sushi" evidence="8">
    <location>
        <begin position="18"/>
        <end position="81"/>
    </location>
</feature>
<evidence type="ECO:0000313" key="9">
    <source>
        <dbReference type="EMBL" id="NXL93129.1"/>
    </source>
</evidence>
<feature type="non-terminal residue" evidence="9">
    <location>
        <position position="1"/>
    </location>
</feature>
<feature type="signal peptide" evidence="7">
    <location>
        <begin position="1"/>
        <end position="18"/>
    </location>
</feature>
<dbReference type="SMART" id="SM00032">
    <property type="entry name" value="CCP"/>
    <property type="match status" value="10"/>
</dbReference>
<name>A0A7L0WPE3_ALELA</name>
<dbReference type="InterPro" id="IPR035976">
    <property type="entry name" value="Sushi/SCR/CCP_sf"/>
</dbReference>
<keyword evidence="5" id="KW-0325">Glycoprotein</keyword>
<feature type="domain" description="Sushi" evidence="8">
    <location>
        <begin position="529"/>
        <end position="587"/>
    </location>
</feature>
<keyword evidence="4 6" id="KW-1015">Disulfide bond</keyword>
<keyword evidence="1 6" id="KW-0768">Sushi</keyword>
<evidence type="ECO:0000256" key="2">
    <source>
        <dbReference type="ARBA" id="ARBA00022729"/>
    </source>
</evidence>
<sequence>AAVLGLLLAAALIAGTQGVCGPPPRLADAELKEVYHNIQEFSSSTVVEYVCRPGYMRNAKARSTFICRGDKWLGSDSICLPKPCGNPGEPSNGRLVEVEKFTFGSIANYTCDTGYRLVGNSHIECVVENGLLTWNGNVPFCEPIPCPPPPKIANGEHNGGDVALFSYGASVTYRCHAVNRGEKPFSMVGDASIFCTTTDNLNGVWSKPAPECKVVSCEKPRVEHGKLLSGYRLEYTYRDTVILDCDFRYTLSGSDTVTCREDGRWEPPLPRCQLSSCDDPPDVQNADKARLAGNLFPVGTVITYECRSGYEFSPGENTRNIRCLPDFTWTETPQPCRRISCPDPAVKSGMYIAFRDRKAEYVFGDTVHLRCDAGYAFKDQSKEVVLRCGVDGTWDQEVPECAAEPHCPKPVILHGREVQNSKNDYSTGTRLKIECDAGYVLRGRDSTVCQADESWSPPLPFCEKGCDPPPQITNGLRTGSTVEFFPYGYRVNYSCVEGLSLIGDESIYCTSEDGVNLVWSGPAPECRVVRCPRPVVAQGRMDLPLHTFPYGTSVRFSCNEGFVLHGDAENRCLANGTWHPPLPTCQPVKCPAPNREDLDIVLLKEEYEVKEILHFSCQQSDYPKFLTSTCSADGTWVPLPTCKTSNVCKKALQIQEAVQCEIPLAELKTLLEVQKLYLEIQKLEKDL</sequence>
<keyword evidence="2 7" id="KW-0732">Signal</keyword>
<evidence type="ECO:0000256" key="4">
    <source>
        <dbReference type="ARBA" id="ARBA00023157"/>
    </source>
</evidence>
<feature type="chain" id="PRO_5029508570" evidence="7">
    <location>
        <begin position="19"/>
        <end position="687"/>
    </location>
</feature>
<dbReference type="InterPro" id="IPR050350">
    <property type="entry name" value="Compl-Cell_Adhes-Reg"/>
</dbReference>
<evidence type="ECO:0000256" key="5">
    <source>
        <dbReference type="ARBA" id="ARBA00023180"/>
    </source>
</evidence>
<protein>
    <submittedName>
        <fullName evidence="9">C4BPA protein</fullName>
    </submittedName>
</protein>
<dbReference type="Gene3D" id="2.10.70.10">
    <property type="entry name" value="Complement Module, domain 1"/>
    <property type="match status" value="10"/>
</dbReference>
<comment type="caution">
    <text evidence="9">The sequence shown here is derived from an EMBL/GenBank/DDBJ whole genome shotgun (WGS) entry which is preliminary data.</text>
</comment>
<evidence type="ECO:0000256" key="7">
    <source>
        <dbReference type="SAM" id="SignalP"/>
    </source>
</evidence>
<dbReference type="SUPFAM" id="SSF57535">
    <property type="entry name" value="Complement control module/SCR domain"/>
    <property type="match status" value="10"/>
</dbReference>
<evidence type="ECO:0000259" key="8">
    <source>
        <dbReference type="PROSITE" id="PS50923"/>
    </source>
</evidence>
<organism evidence="9 10">
    <name type="scientific">Alectura lathami</name>
    <name type="common">Australian brush turkey</name>
    <dbReference type="NCBI Taxonomy" id="81907"/>
    <lineage>
        <taxon>Eukaryota</taxon>
        <taxon>Metazoa</taxon>
        <taxon>Chordata</taxon>
        <taxon>Craniata</taxon>
        <taxon>Vertebrata</taxon>
        <taxon>Euteleostomi</taxon>
        <taxon>Archelosauria</taxon>
        <taxon>Archosauria</taxon>
        <taxon>Dinosauria</taxon>
        <taxon>Saurischia</taxon>
        <taxon>Theropoda</taxon>
        <taxon>Coelurosauria</taxon>
        <taxon>Aves</taxon>
        <taxon>Neognathae</taxon>
        <taxon>Galloanserae</taxon>
        <taxon>Galliformes</taxon>
        <taxon>Megapodiidae</taxon>
        <taxon>Alectura</taxon>
    </lineage>
</organism>
<dbReference type="AlphaFoldDB" id="A0A7L0WPE3"/>
<feature type="non-terminal residue" evidence="9">
    <location>
        <position position="687"/>
    </location>
</feature>
<dbReference type="Pfam" id="PF00084">
    <property type="entry name" value="Sushi"/>
    <property type="match status" value="9"/>
</dbReference>
<dbReference type="PANTHER" id="PTHR19325:SF570">
    <property type="entry name" value="COMPLEMENT COMPONENT 4 BINDING PROTEIN, MEMBRANE"/>
    <property type="match status" value="1"/>
</dbReference>
<feature type="domain" description="Sushi" evidence="8">
    <location>
        <begin position="405"/>
        <end position="464"/>
    </location>
</feature>
<feature type="domain" description="Sushi" evidence="8">
    <location>
        <begin position="465"/>
        <end position="528"/>
    </location>
</feature>
<feature type="domain" description="Sushi" evidence="8">
    <location>
        <begin position="275"/>
        <end position="338"/>
    </location>
</feature>
<keyword evidence="3" id="KW-0677">Repeat</keyword>
<dbReference type="OrthoDB" id="8961654at2759"/>
<dbReference type="Gene3D" id="1.20.5.3730">
    <property type="match status" value="1"/>
</dbReference>
<proteinExistence type="predicted"/>
<dbReference type="EMBL" id="VXAV01009584">
    <property type="protein sequence ID" value="NXL93129.1"/>
    <property type="molecule type" value="Genomic_DNA"/>
</dbReference>
<dbReference type="CDD" id="cd00033">
    <property type="entry name" value="CCP"/>
    <property type="match status" value="8"/>
</dbReference>
<feature type="domain" description="Sushi" evidence="8">
    <location>
        <begin position="215"/>
        <end position="274"/>
    </location>
</feature>
<feature type="domain" description="Sushi" evidence="8">
    <location>
        <begin position="588"/>
        <end position="644"/>
    </location>
</feature>
<feature type="domain" description="Sushi" evidence="8">
    <location>
        <begin position="144"/>
        <end position="214"/>
    </location>
</feature>
<evidence type="ECO:0000256" key="3">
    <source>
        <dbReference type="ARBA" id="ARBA00022737"/>
    </source>
</evidence>
<evidence type="ECO:0000256" key="1">
    <source>
        <dbReference type="ARBA" id="ARBA00022659"/>
    </source>
</evidence>
<feature type="disulfide bond" evidence="6">
    <location>
        <begin position="245"/>
        <end position="272"/>
    </location>
</feature>
<feature type="disulfide bond" evidence="6">
    <location>
        <begin position="558"/>
        <end position="585"/>
    </location>
</feature>
<dbReference type="FunFam" id="2.10.70.10:FF:000014">
    <property type="entry name" value="Membrane cofactor protein"/>
    <property type="match status" value="3"/>
</dbReference>
<feature type="disulfide bond" evidence="6">
    <location>
        <begin position="466"/>
        <end position="509"/>
    </location>
</feature>
<feature type="domain" description="Sushi" evidence="8">
    <location>
        <begin position="339"/>
        <end position="403"/>
    </location>
</feature>
<gene>
    <name evidence="9" type="primary">C4bpa_1</name>
    <name evidence="9" type="ORF">ALELAT_R06638</name>
</gene>
<accession>A0A7L0WPE3</accession>
<dbReference type="PANTHER" id="PTHR19325">
    <property type="entry name" value="COMPLEMENT COMPONENT-RELATED SUSHI DOMAIN-CONTAINING"/>
    <property type="match status" value="1"/>
</dbReference>
<evidence type="ECO:0000313" key="10">
    <source>
        <dbReference type="Proteomes" id="UP000562322"/>
    </source>
</evidence>
<reference evidence="9 10" key="1">
    <citation type="submission" date="2019-09" db="EMBL/GenBank/DDBJ databases">
        <title>Bird 10,000 Genomes (B10K) Project - Family phase.</title>
        <authorList>
            <person name="Zhang G."/>
        </authorList>
    </citation>
    <scope>NUCLEOTIDE SEQUENCE [LARGE SCALE GENOMIC DNA]</scope>
    <source>
        <strain evidence="9">B10K-DU-001-39</strain>
        <tissue evidence="9">Muscle</tissue>
    </source>
</reference>
<feature type="domain" description="Sushi" evidence="8">
    <location>
        <begin position="82"/>
        <end position="143"/>
    </location>
</feature>
<dbReference type="PROSITE" id="PS50923">
    <property type="entry name" value="SUSHI"/>
    <property type="match status" value="10"/>
</dbReference>
<dbReference type="InterPro" id="IPR000436">
    <property type="entry name" value="Sushi_SCR_CCP_dom"/>
</dbReference>
<keyword evidence="10" id="KW-1185">Reference proteome</keyword>
<feature type="disulfide bond" evidence="6">
    <location>
        <begin position="435"/>
        <end position="462"/>
    </location>
</feature>
<evidence type="ECO:0000256" key="6">
    <source>
        <dbReference type="PROSITE-ProRule" id="PRU00302"/>
    </source>
</evidence>
<comment type="caution">
    <text evidence="6">Lacks conserved residue(s) required for the propagation of feature annotation.</text>
</comment>
<dbReference type="Proteomes" id="UP000562322">
    <property type="component" value="Unassembled WGS sequence"/>
</dbReference>